<comment type="caution">
    <text evidence="5">The sequence shown here is derived from an EMBL/GenBank/DDBJ whole genome shotgun (WGS) entry which is preliminary data.</text>
</comment>
<dbReference type="CDD" id="cd02440">
    <property type="entry name" value="AdoMet_MTases"/>
    <property type="match status" value="1"/>
</dbReference>
<dbReference type="InterPro" id="IPR029063">
    <property type="entry name" value="SAM-dependent_MTases_sf"/>
</dbReference>
<dbReference type="InterPro" id="IPR041698">
    <property type="entry name" value="Methyltransf_25"/>
</dbReference>
<feature type="domain" description="Methyltransferase" evidence="4">
    <location>
        <begin position="50"/>
        <end position="147"/>
    </location>
</feature>
<dbReference type="GO" id="GO:0008168">
    <property type="term" value="F:methyltransferase activity"/>
    <property type="evidence" value="ECO:0007669"/>
    <property type="project" value="UniProtKB-KW"/>
</dbReference>
<dbReference type="Pfam" id="PF13649">
    <property type="entry name" value="Methyltransf_25"/>
    <property type="match status" value="1"/>
</dbReference>
<organism evidence="5 6">
    <name type="scientific">Curvularia kusanoi</name>
    <name type="common">Cochliobolus kusanoi</name>
    <dbReference type="NCBI Taxonomy" id="90978"/>
    <lineage>
        <taxon>Eukaryota</taxon>
        <taxon>Fungi</taxon>
        <taxon>Dikarya</taxon>
        <taxon>Ascomycota</taxon>
        <taxon>Pezizomycotina</taxon>
        <taxon>Dothideomycetes</taxon>
        <taxon>Pleosporomycetidae</taxon>
        <taxon>Pleosporales</taxon>
        <taxon>Pleosporineae</taxon>
        <taxon>Pleosporaceae</taxon>
        <taxon>Curvularia</taxon>
    </lineage>
</organism>
<keyword evidence="1" id="KW-0489">Methyltransferase</keyword>
<reference evidence="5" key="1">
    <citation type="submission" date="2019-04" db="EMBL/GenBank/DDBJ databases">
        <title>Sequencing of skin fungus with MAO and IRED activity.</title>
        <authorList>
            <person name="Marsaioli A.J."/>
            <person name="Bonatto J.M.C."/>
            <person name="Reis Junior O."/>
        </authorList>
    </citation>
    <scope>NUCLEOTIDE SEQUENCE</scope>
    <source>
        <strain evidence="5">30M1</strain>
    </source>
</reference>
<evidence type="ECO:0000256" key="3">
    <source>
        <dbReference type="ARBA" id="ARBA00022691"/>
    </source>
</evidence>
<dbReference type="GO" id="GO:0032259">
    <property type="term" value="P:methylation"/>
    <property type="evidence" value="ECO:0007669"/>
    <property type="project" value="UniProtKB-KW"/>
</dbReference>
<keyword evidence="6" id="KW-1185">Reference proteome</keyword>
<dbReference type="Proteomes" id="UP000801428">
    <property type="component" value="Unassembled WGS sequence"/>
</dbReference>
<keyword evidence="3" id="KW-0949">S-adenosyl-L-methionine</keyword>
<name>A0A9P4TLZ6_CURKU</name>
<evidence type="ECO:0000313" key="6">
    <source>
        <dbReference type="Proteomes" id="UP000801428"/>
    </source>
</evidence>
<evidence type="ECO:0000256" key="2">
    <source>
        <dbReference type="ARBA" id="ARBA00022679"/>
    </source>
</evidence>
<dbReference type="EMBL" id="SWKU01000002">
    <property type="protein sequence ID" value="KAF3009570.1"/>
    <property type="molecule type" value="Genomic_DNA"/>
</dbReference>
<protein>
    <recommendedName>
        <fullName evidence="4">Methyltransferase domain-containing protein</fullName>
    </recommendedName>
</protein>
<dbReference type="SUPFAM" id="SSF53335">
    <property type="entry name" value="S-adenosyl-L-methionine-dependent methyltransferases"/>
    <property type="match status" value="1"/>
</dbReference>
<accession>A0A9P4TLZ6</accession>
<dbReference type="AlphaFoldDB" id="A0A9P4TLZ6"/>
<dbReference type="PANTHER" id="PTHR43464">
    <property type="entry name" value="METHYLTRANSFERASE"/>
    <property type="match status" value="1"/>
</dbReference>
<evidence type="ECO:0000256" key="1">
    <source>
        <dbReference type="ARBA" id="ARBA00022603"/>
    </source>
</evidence>
<evidence type="ECO:0000313" key="5">
    <source>
        <dbReference type="EMBL" id="KAF3009570.1"/>
    </source>
</evidence>
<dbReference type="Gene3D" id="3.40.50.150">
    <property type="entry name" value="Vaccinia Virus protein VP39"/>
    <property type="match status" value="1"/>
</dbReference>
<dbReference type="PANTHER" id="PTHR43464:SF19">
    <property type="entry name" value="UBIQUINONE BIOSYNTHESIS O-METHYLTRANSFERASE, MITOCHONDRIAL"/>
    <property type="match status" value="1"/>
</dbReference>
<proteinExistence type="predicted"/>
<gene>
    <name evidence="5" type="ORF">E8E13_005869</name>
</gene>
<dbReference type="OrthoDB" id="3436015at2759"/>
<keyword evidence="2" id="KW-0808">Transferase</keyword>
<evidence type="ECO:0000259" key="4">
    <source>
        <dbReference type="Pfam" id="PF13649"/>
    </source>
</evidence>
<sequence length="273" mass="30366">MATKALVEDWYDAHAEAEEHRLDDARLEFEVTKRVISDCIISLGIKEANIIDIGGGPGRYAISLAQQGHHVTLIDISAKSLAIAEANARNADISLEAIIHANALDITRHAASSSFDVVLCLGPLYHLTTREERACVVTNVLAMAKPGAYVVLAYVTVFGHLRDMARRDSSRLVNEWGFYEKYLRTGVYDRRPENESFHVYPRDVEGELESVKSEAAVVKMVSCEGFLGYETGRALAKVGDEDMERWVDVVMRSADHPYTFNSAEHLLVVLKKS</sequence>